<dbReference type="EMBL" id="JXTB01000153">
    <property type="protein sequence ID" value="PON58028.1"/>
    <property type="molecule type" value="Genomic_DNA"/>
</dbReference>
<dbReference type="PROSITE" id="PS51257">
    <property type="entry name" value="PROKAR_LIPOPROTEIN"/>
    <property type="match status" value="1"/>
</dbReference>
<dbReference type="Proteomes" id="UP000237105">
    <property type="component" value="Unassembled WGS sequence"/>
</dbReference>
<gene>
    <name evidence="1" type="ORF">PanWU01x14_169590</name>
</gene>
<protein>
    <submittedName>
        <fullName evidence="1">Uncharacterized protein</fullName>
    </submittedName>
</protein>
<sequence length="260" mass="29055">MRLPNFCSTSQTIGHTASSCRRGQKIVASIKDDSKMTRGCSRIRKQIYRPSTKSPKATMIPTHVIPSNVVSPKELVTNSIEVRTKNFFSLLVNILGKNNVVQLEKAKKKILDFDNFSETNKLSQNPQVVANPNGYKNSIHSLDFPRKLPSSKTTEDFDLNMIYSKKDGARVDVTLSGKNDVYSFQKVSNDSSGTGATSKETRSLTPTKELWSSPLDMVVPIWCVLGDFNVILSTHEATGHYPFLLPRRDSKAPHPRSFCF</sequence>
<organism evidence="1 2">
    <name type="scientific">Parasponia andersonii</name>
    <name type="common">Sponia andersonii</name>
    <dbReference type="NCBI Taxonomy" id="3476"/>
    <lineage>
        <taxon>Eukaryota</taxon>
        <taxon>Viridiplantae</taxon>
        <taxon>Streptophyta</taxon>
        <taxon>Embryophyta</taxon>
        <taxon>Tracheophyta</taxon>
        <taxon>Spermatophyta</taxon>
        <taxon>Magnoliopsida</taxon>
        <taxon>eudicotyledons</taxon>
        <taxon>Gunneridae</taxon>
        <taxon>Pentapetalae</taxon>
        <taxon>rosids</taxon>
        <taxon>fabids</taxon>
        <taxon>Rosales</taxon>
        <taxon>Cannabaceae</taxon>
        <taxon>Parasponia</taxon>
    </lineage>
</organism>
<name>A0A2P5CAG1_PARAD</name>
<keyword evidence="2" id="KW-1185">Reference proteome</keyword>
<accession>A0A2P5CAG1</accession>
<proteinExistence type="predicted"/>
<dbReference type="AlphaFoldDB" id="A0A2P5CAG1"/>
<evidence type="ECO:0000313" key="2">
    <source>
        <dbReference type="Proteomes" id="UP000237105"/>
    </source>
</evidence>
<evidence type="ECO:0000313" key="1">
    <source>
        <dbReference type="EMBL" id="PON58028.1"/>
    </source>
</evidence>
<reference evidence="2" key="1">
    <citation type="submission" date="2016-06" db="EMBL/GenBank/DDBJ databases">
        <title>Parallel loss of symbiosis genes in relatives of nitrogen-fixing non-legume Parasponia.</title>
        <authorList>
            <person name="Van Velzen R."/>
            <person name="Holmer R."/>
            <person name="Bu F."/>
            <person name="Rutten L."/>
            <person name="Van Zeijl A."/>
            <person name="Liu W."/>
            <person name="Santuari L."/>
            <person name="Cao Q."/>
            <person name="Sharma T."/>
            <person name="Shen D."/>
            <person name="Roswanjaya Y."/>
            <person name="Wardhani T."/>
            <person name="Kalhor M.S."/>
            <person name="Jansen J."/>
            <person name="Van den Hoogen J."/>
            <person name="Gungor B."/>
            <person name="Hartog M."/>
            <person name="Hontelez J."/>
            <person name="Verver J."/>
            <person name="Yang W.-C."/>
            <person name="Schijlen E."/>
            <person name="Repin R."/>
            <person name="Schilthuizen M."/>
            <person name="Schranz E."/>
            <person name="Heidstra R."/>
            <person name="Miyata K."/>
            <person name="Fedorova E."/>
            <person name="Kohlen W."/>
            <person name="Bisseling T."/>
            <person name="Smit S."/>
            <person name="Geurts R."/>
        </authorList>
    </citation>
    <scope>NUCLEOTIDE SEQUENCE [LARGE SCALE GENOMIC DNA]</scope>
    <source>
        <strain evidence="2">cv. WU1-14</strain>
    </source>
</reference>
<comment type="caution">
    <text evidence="1">The sequence shown here is derived from an EMBL/GenBank/DDBJ whole genome shotgun (WGS) entry which is preliminary data.</text>
</comment>